<proteinExistence type="predicted"/>
<name>A0ABD2QHW3_9PLAT</name>
<evidence type="ECO:0000313" key="1">
    <source>
        <dbReference type="EMBL" id="KAL3319112.1"/>
    </source>
</evidence>
<reference evidence="1 2" key="1">
    <citation type="submission" date="2024-11" db="EMBL/GenBank/DDBJ databases">
        <title>Adaptive evolution of stress response genes in parasites aligns with host niche diversity.</title>
        <authorList>
            <person name="Hahn C."/>
            <person name="Resl P."/>
        </authorList>
    </citation>
    <scope>NUCLEOTIDE SEQUENCE [LARGE SCALE GENOMIC DNA]</scope>
    <source>
        <strain evidence="1">EGGRZ-B1_66</strain>
        <tissue evidence="1">Body</tissue>
    </source>
</reference>
<protein>
    <submittedName>
        <fullName evidence="1">Uncharacterized protein</fullName>
    </submittedName>
</protein>
<keyword evidence="2" id="KW-1185">Reference proteome</keyword>
<dbReference type="AlphaFoldDB" id="A0ABD2QHW3"/>
<accession>A0ABD2QHW3</accession>
<sequence length="146" mass="16724">MISSTEPLIYQYQIKYPTDSNPALKVDNEHFYVPGPLLNSQPRTLFNASPKEIHGTKTFGSDDEKTVNSELTLRAHSLITKAAKCLHNVPKSFVPSNKTNIQKTRKNRLMAAKYKTYMNKCRAKSNIKSLDQDLLKRLNHKESFKK</sequence>
<dbReference type="Proteomes" id="UP001626550">
    <property type="component" value="Unassembled WGS sequence"/>
</dbReference>
<evidence type="ECO:0000313" key="2">
    <source>
        <dbReference type="Proteomes" id="UP001626550"/>
    </source>
</evidence>
<gene>
    <name evidence="1" type="ORF">Ciccas_002222</name>
</gene>
<organism evidence="1 2">
    <name type="scientific">Cichlidogyrus casuarinus</name>
    <dbReference type="NCBI Taxonomy" id="1844966"/>
    <lineage>
        <taxon>Eukaryota</taxon>
        <taxon>Metazoa</taxon>
        <taxon>Spiralia</taxon>
        <taxon>Lophotrochozoa</taxon>
        <taxon>Platyhelminthes</taxon>
        <taxon>Monogenea</taxon>
        <taxon>Monopisthocotylea</taxon>
        <taxon>Dactylogyridea</taxon>
        <taxon>Ancyrocephalidae</taxon>
        <taxon>Cichlidogyrus</taxon>
    </lineage>
</organism>
<comment type="caution">
    <text evidence="1">The sequence shown here is derived from an EMBL/GenBank/DDBJ whole genome shotgun (WGS) entry which is preliminary data.</text>
</comment>
<dbReference type="EMBL" id="JBJKFK010000169">
    <property type="protein sequence ID" value="KAL3319112.1"/>
    <property type="molecule type" value="Genomic_DNA"/>
</dbReference>